<dbReference type="Gene3D" id="3.60.20.10">
    <property type="entry name" value="Glutamine Phosphoribosylpyrophosphate, subunit 1, domain 1"/>
    <property type="match status" value="1"/>
</dbReference>
<keyword evidence="2" id="KW-1185">Reference proteome</keyword>
<dbReference type="EMBL" id="GL877429">
    <property type="protein sequence ID" value="ELA46897.1"/>
    <property type="molecule type" value="Genomic_DNA"/>
</dbReference>
<dbReference type="Pfam" id="PF00227">
    <property type="entry name" value="Proteasome"/>
    <property type="match status" value="1"/>
</dbReference>
<dbReference type="VEuPathDB" id="MicrosporidiaDB:VCUG_01595"/>
<gene>
    <name evidence="1" type="ORF">VCUG_01595</name>
</gene>
<dbReference type="Proteomes" id="UP000011081">
    <property type="component" value="Unassembled WGS sequence"/>
</dbReference>
<dbReference type="SUPFAM" id="SSF56235">
    <property type="entry name" value="N-terminal nucleophile aminohydrolases (Ntn hydrolases)"/>
    <property type="match status" value="1"/>
</dbReference>
<sequence length="205" mass="22886">MSDISKFYGGSVLALTGKDSAIIVSDKRLGNNSITVSMQHDRVYKMSDRVYVGMALFVPDIQMLVRKLSKEVNLFEIGENRRIEPDEFCSLLSSTLYSNRFSPSYVDPIVAGIDVQNRPYICSMDLLGCQSTTNDFCAVGTAEDKLYGLAEALYTPNMNDDELFVAAMQIFLNAIDRDALSGWGAEAHIISRNRVIKRTVKSRMD</sequence>
<dbReference type="InterPro" id="IPR023333">
    <property type="entry name" value="Proteasome_suB-type"/>
</dbReference>
<dbReference type="InterPro" id="IPR001353">
    <property type="entry name" value="Proteasome_sua/b"/>
</dbReference>
<dbReference type="AlphaFoldDB" id="L2GU88"/>
<dbReference type="GO" id="GO:0043161">
    <property type="term" value="P:proteasome-mediated ubiquitin-dependent protein catabolic process"/>
    <property type="evidence" value="ECO:0007669"/>
    <property type="project" value="EnsemblFungi"/>
</dbReference>
<evidence type="ECO:0008006" key="3">
    <source>
        <dbReference type="Google" id="ProtNLM"/>
    </source>
</evidence>
<dbReference type="FunCoup" id="L2GU88">
    <property type="interactions" value="273"/>
</dbReference>
<dbReference type="GO" id="GO:0019774">
    <property type="term" value="C:proteasome core complex, beta-subunit complex"/>
    <property type="evidence" value="ECO:0007669"/>
    <property type="project" value="EnsemblFungi"/>
</dbReference>
<dbReference type="PANTHER" id="PTHR32194:SF10">
    <property type="entry name" value="PROTEASOME SUBUNIT BETA TYPE-3"/>
    <property type="match status" value="1"/>
</dbReference>
<dbReference type="PANTHER" id="PTHR32194">
    <property type="entry name" value="METALLOPROTEASE TLDD"/>
    <property type="match status" value="1"/>
</dbReference>
<accession>L2GU88</accession>
<dbReference type="GO" id="GO:0010499">
    <property type="term" value="P:proteasomal ubiquitin-independent protein catabolic process"/>
    <property type="evidence" value="ECO:0007669"/>
    <property type="project" value="EnsemblFungi"/>
</dbReference>
<dbReference type="InParanoid" id="L2GU88"/>
<protein>
    <recommendedName>
        <fullName evidence="3">Proteasome subunit beta</fullName>
    </recommendedName>
</protein>
<proteinExistence type="predicted"/>
<dbReference type="GO" id="GO:0005737">
    <property type="term" value="C:cytoplasm"/>
    <property type="evidence" value="ECO:0007669"/>
    <property type="project" value="TreeGrafter"/>
</dbReference>
<dbReference type="OMA" id="CSEQLYG"/>
<dbReference type="HOGENOM" id="CLU_035750_10_0_1"/>
<evidence type="ECO:0000313" key="2">
    <source>
        <dbReference type="Proteomes" id="UP000011081"/>
    </source>
</evidence>
<reference evidence="2" key="1">
    <citation type="submission" date="2011-03" db="EMBL/GenBank/DDBJ databases">
        <title>The genome sequence of Vavraia culicis strain floridensis.</title>
        <authorList>
            <consortium name="The Broad Institute Genome Sequencing Platform"/>
            <person name="Cuomo C."/>
            <person name="Becnel J."/>
            <person name="Sanscrainte N."/>
            <person name="Young S.K."/>
            <person name="Zeng Q."/>
            <person name="Gargeya S."/>
            <person name="Fitzgerald M."/>
            <person name="Haas B."/>
            <person name="Abouelleil A."/>
            <person name="Alvarado L."/>
            <person name="Arachchi H.M."/>
            <person name="Berlin A."/>
            <person name="Chapman S.B."/>
            <person name="Gearin G."/>
            <person name="Goldberg J."/>
            <person name="Griggs A."/>
            <person name="Gujja S."/>
            <person name="Hansen M."/>
            <person name="Heiman D."/>
            <person name="Howarth C."/>
            <person name="Larimer J."/>
            <person name="Lui A."/>
            <person name="MacDonald P.J.P."/>
            <person name="McCowen C."/>
            <person name="Montmayeur A."/>
            <person name="Murphy C."/>
            <person name="Neiman D."/>
            <person name="Pearson M."/>
            <person name="Priest M."/>
            <person name="Roberts A."/>
            <person name="Saif S."/>
            <person name="Shea T."/>
            <person name="Sisk P."/>
            <person name="Stolte C."/>
            <person name="Sykes S."/>
            <person name="Wortman J."/>
            <person name="Nusbaum C."/>
            <person name="Birren B."/>
        </authorList>
    </citation>
    <scope>NUCLEOTIDE SEQUENCE [LARGE SCALE GENOMIC DNA]</scope>
    <source>
        <strain evidence="2">floridensis</strain>
    </source>
</reference>
<dbReference type="GeneID" id="19879471"/>
<organism evidence="1 2">
    <name type="scientific">Vavraia culicis (isolate floridensis)</name>
    <name type="common">Microsporidian parasite</name>
    <dbReference type="NCBI Taxonomy" id="948595"/>
    <lineage>
        <taxon>Eukaryota</taxon>
        <taxon>Fungi</taxon>
        <taxon>Fungi incertae sedis</taxon>
        <taxon>Microsporidia</taxon>
        <taxon>Pleistophoridae</taxon>
        <taxon>Vavraia</taxon>
    </lineage>
</organism>
<evidence type="ECO:0000313" key="1">
    <source>
        <dbReference type="EMBL" id="ELA46897.1"/>
    </source>
</evidence>
<dbReference type="InterPro" id="IPR029055">
    <property type="entry name" value="Ntn_hydrolases_N"/>
</dbReference>
<dbReference type="STRING" id="948595.L2GU88"/>
<dbReference type="OrthoDB" id="204949at2759"/>
<dbReference type="RefSeq" id="XP_008074614.1">
    <property type="nucleotide sequence ID" value="XM_008076423.1"/>
</dbReference>
<dbReference type="GO" id="GO:0061133">
    <property type="term" value="F:endopeptidase activator activity"/>
    <property type="evidence" value="ECO:0007669"/>
    <property type="project" value="EnsemblFungi"/>
</dbReference>
<name>L2GU88_VAVCU</name>
<dbReference type="PROSITE" id="PS51476">
    <property type="entry name" value="PROTEASOME_BETA_2"/>
    <property type="match status" value="1"/>
</dbReference>